<evidence type="ECO:0000313" key="3">
    <source>
        <dbReference type="Proteomes" id="UP001159363"/>
    </source>
</evidence>
<reference evidence="2 3" key="1">
    <citation type="submission" date="2023-02" db="EMBL/GenBank/DDBJ databases">
        <title>LHISI_Scaffold_Assembly.</title>
        <authorList>
            <person name="Stuart O.P."/>
            <person name="Cleave R."/>
            <person name="Magrath M.J.L."/>
            <person name="Mikheyev A.S."/>
        </authorList>
    </citation>
    <scope>NUCLEOTIDE SEQUENCE [LARGE SCALE GENOMIC DNA]</scope>
    <source>
        <strain evidence="2">Daus_M_001</strain>
        <tissue evidence="2">Leg muscle</tissue>
    </source>
</reference>
<comment type="caution">
    <text evidence="2">The sequence shown here is derived from an EMBL/GenBank/DDBJ whole genome shotgun (WGS) entry which is preliminary data.</text>
</comment>
<gene>
    <name evidence="2" type="ORF">PR048_029253</name>
</gene>
<feature type="region of interest" description="Disordered" evidence="1">
    <location>
        <begin position="77"/>
        <end position="111"/>
    </location>
</feature>
<feature type="compositionally biased region" description="Basic and acidic residues" evidence="1">
    <location>
        <begin position="77"/>
        <end position="90"/>
    </location>
</feature>
<keyword evidence="3" id="KW-1185">Reference proteome</keyword>
<proteinExistence type="predicted"/>
<evidence type="ECO:0000313" key="2">
    <source>
        <dbReference type="EMBL" id="KAJ8870235.1"/>
    </source>
</evidence>
<organism evidence="2 3">
    <name type="scientific">Dryococelus australis</name>
    <dbReference type="NCBI Taxonomy" id="614101"/>
    <lineage>
        <taxon>Eukaryota</taxon>
        <taxon>Metazoa</taxon>
        <taxon>Ecdysozoa</taxon>
        <taxon>Arthropoda</taxon>
        <taxon>Hexapoda</taxon>
        <taxon>Insecta</taxon>
        <taxon>Pterygota</taxon>
        <taxon>Neoptera</taxon>
        <taxon>Polyneoptera</taxon>
        <taxon>Phasmatodea</taxon>
        <taxon>Verophasmatodea</taxon>
        <taxon>Anareolatae</taxon>
        <taxon>Phasmatidae</taxon>
        <taxon>Eurycanthinae</taxon>
        <taxon>Dryococelus</taxon>
    </lineage>
</organism>
<protein>
    <submittedName>
        <fullName evidence="2">Uncharacterized protein</fullName>
    </submittedName>
</protein>
<dbReference type="EMBL" id="JARBHB010000013">
    <property type="protein sequence ID" value="KAJ8870235.1"/>
    <property type="molecule type" value="Genomic_DNA"/>
</dbReference>
<evidence type="ECO:0000256" key="1">
    <source>
        <dbReference type="SAM" id="MobiDB-lite"/>
    </source>
</evidence>
<name>A0ABQ9GCV1_9NEOP</name>
<accession>A0ABQ9GCV1</accession>
<dbReference type="Proteomes" id="UP001159363">
    <property type="component" value="Chromosome 12"/>
</dbReference>
<sequence>MNYVWDQKITMFCQELQRISEIQTYPVVTLSSTTTIRPESTRVKRGEYGAALKCRGGEPGDLRENPPTNDIVRYDSRVRKSGSDPAEKRTRFALVGGESSTHYTAAAPSPL</sequence>